<dbReference type="InterPro" id="IPR009003">
    <property type="entry name" value="Peptidase_S1_PA"/>
</dbReference>
<dbReference type="Gene3D" id="2.10.70.10">
    <property type="entry name" value="Complement Module, domain 1"/>
    <property type="match status" value="1"/>
</dbReference>
<evidence type="ECO:0000256" key="2">
    <source>
        <dbReference type="ARBA" id="ARBA00022737"/>
    </source>
</evidence>
<dbReference type="GO" id="GO:0006508">
    <property type="term" value="P:proteolysis"/>
    <property type="evidence" value="ECO:0007669"/>
    <property type="project" value="InterPro"/>
</dbReference>
<dbReference type="EMBL" id="LR902379">
    <property type="protein sequence ID" value="CAD7250447.1"/>
    <property type="molecule type" value="Genomic_DNA"/>
</dbReference>
<feature type="domain" description="Sushi" evidence="7">
    <location>
        <begin position="22"/>
        <end position="95"/>
    </location>
</feature>
<evidence type="ECO:0000256" key="1">
    <source>
        <dbReference type="ARBA" id="ARBA00022729"/>
    </source>
</evidence>
<dbReference type="GO" id="GO:0004252">
    <property type="term" value="F:serine-type endopeptidase activity"/>
    <property type="evidence" value="ECO:0007669"/>
    <property type="project" value="InterPro"/>
</dbReference>
<evidence type="ECO:0000256" key="3">
    <source>
        <dbReference type="ARBA" id="ARBA00023157"/>
    </source>
</evidence>
<dbReference type="PANTHER" id="PTHR24254">
    <property type="entry name" value="PROTHROMBIN"/>
    <property type="match status" value="1"/>
</dbReference>
<evidence type="ECO:0000259" key="7">
    <source>
        <dbReference type="PROSITE" id="PS50923"/>
    </source>
</evidence>
<dbReference type="InterPro" id="IPR043504">
    <property type="entry name" value="Peptidase_S1_PA_chymotrypsin"/>
</dbReference>
<dbReference type="InterPro" id="IPR001254">
    <property type="entry name" value="Trypsin_dom"/>
</dbReference>
<proteinExistence type="predicted"/>
<keyword evidence="5" id="KW-0768">Sushi</keyword>
<organism evidence="8">
    <name type="scientific">Darwinula stevensoni</name>
    <dbReference type="NCBI Taxonomy" id="69355"/>
    <lineage>
        <taxon>Eukaryota</taxon>
        <taxon>Metazoa</taxon>
        <taxon>Ecdysozoa</taxon>
        <taxon>Arthropoda</taxon>
        <taxon>Crustacea</taxon>
        <taxon>Oligostraca</taxon>
        <taxon>Ostracoda</taxon>
        <taxon>Podocopa</taxon>
        <taxon>Podocopida</taxon>
        <taxon>Darwinulocopina</taxon>
        <taxon>Darwinuloidea</taxon>
        <taxon>Darwinulidae</taxon>
        <taxon>Darwinula</taxon>
    </lineage>
</organism>
<accession>A0A7R9AAC8</accession>
<keyword evidence="2" id="KW-0677">Repeat</keyword>
<keyword evidence="9" id="KW-1185">Reference proteome</keyword>
<dbReference type="PROSITE" id="PS50923">
    <property type="entry name" value="SUSHI"/>
    <property type="match status" value="1"/>
</dbReference>
<keyword evidence="3 5" id="KW-1015">Disulfide bond</keyword>
<dbReference type="OrthoDB" id="10059102at2759"/>
<feature type="domain" description="Peptidase S1" evidence="6">
    <location>
        <begin position="107"/>
        <end position="226"/>
    </location>
</feature>
<dbReference type="Pfam" id="PF00089">
    <property type="entry name" value="Trypsin"/>
    <property type="match status" value="1"/>
</dbReference>
<dbReference type="InterPro" id="IPR000436">
    <property type="entry name" value="Sushi_SCR_CCP_dom"/>
</dbReference>
<feature type="disulfide bond" evidence="5">
    <location>
        <begin position="66"/>
        <end position="93"/>
    </location>
</feature>
<protein>
    <submittedName>
        <fullName evidence="8">Uncharacterized protein</fullName>
    </submittedName>
</protein>
<evidence type="ECO:0000256" key="5">
    <source>
        <dbReference type="PROSITE-ProRule" id="PRU00302"/>
    </source>
</evidence>
<reference evidence="8" key="1">
    <citation type="submission" date="2020-11" db="EMBL/GenBank/DDBJ databases">
        <authorList>
            <person name="Tran Van P."/>
        </authorList>
    </citation>
    <scope>NUCLEOTIDE SEQUENCE</scope>
</reference>
<sequence length="226" mass="25277">MFADESGCPRLVPIGDGIHRIVSCPRGRAGSGSKIGEKSPVTDHTNLNECFQNGKYANGTRVEYECNQFFRMRGSSSRTCKEDGQWTGERPDCEPECGRTVTPTTLSAGGRPAGTGKWPWQAAIYDIEKKLIICGAALIHKRWVLTAAHCITQDGTAKPRNRDVFLIYLGKHYRDDSQDDEFVQKKKAIDKPSDIPSPTHIRFKLINIILTDITHLPPRRLQPTEL</sequence>
<name>A0A7R9AAC8_9CRUS</name>
<evidence type="ECO:0000256" key="4">
    <source>
        <dbReference type="ARBA" id="ARBA00023180"/>
    </source>
</evidence>
<comment type="caution">
    <text evidence="5">Lacks conserved residue(s) required for the propagation of feature annotation.</text>
</comment>
<dbReference type="CDD" id="cd00033">
    <property type="entry name" value="CCP"/>
    <property type="match status" value="1"/>
</dbReference>
<evidence type="ECO:0000313" key="8">
    <source>
        <dbReference type="EMBL" id="CAD7250447.1"/>
    </source>
</evidence>
<dbReference type="PROSITE" id="PS50240">
    <property type="entry name" value="TRYPSIN_DOM"/>
    <property type="match status" value="1"/>
</dbReference>
<keyword evidence="4" id="KW-0325">Glycoprotein</keyword>
<dbReference type="PANTHER" id="PTHR24254:SF11">
    <property type="match status" value="1"/>
</dbReference>
<keyword evidence="1" id="KW-0732">Signal</keyword>
<dbReference type="InterPro" id="IPR051659">
    <property type="entry name" value="Serine_Protease_S1-Domain"/>
</dbReference>
<dbReference type="Pfam" id="PF00084">
    <property type="entry name" value="Sushi"/>
    <property type="match status" value="1"/>
</dbReference>
<evidence type="ECO:0000259" key="6">
    <source>
        <dbReference type="PROSITE" id="PS50240"/>
    </source>
</evidence>
<gene>
    <name evidence="8" type="ORF">DSTB1V02_LOCUS10220</name>
</gene>
<dbReference type="SUPFAM" id="SSF50494">
    <property type="entry name" value="Trypsin-like serine proteases"/>
    <property type="match status" value="1"/>
</dbReference>
<evidence type="ECO:0000313" key="9">
    <source>
        <dbReference type="Proteomes" id="UP000677054"/>
    </source>
</evidence>
<dbReference type="AlphaFoldDB" id="A0A7R9AAC8"/>
<dbReference type="PROSITE" id="PS00134">
    <property type="entry name" value="TRYPSIN_HIS"/>
    <property type="match status" value="1"/>
</dbReference>
<dbReference type="Proteomes" id="UP000677054">
    <property type="component" value="Unassembled WGS sequence"/>
</dbReference>
<dbReference type="SMART" id="SM00032">
    <property type="entry name" value="CCP"/>
    <property type="match status" value="1"/>
</dbReference>
<dbReference type="EMBL" id="CAJPEV010002862">
    <property type="protein sequence ID" value="CAG0898264.1"/>
    <property type="molecule type" value="Genomic_DNA"/>
</dbReference>
<dbReference type="Gene3D" id="2.40.10.10">
    <property type="entry name" value="Trypsin-like serine proteases"/>
    <property type="match status" value="1"/>
</dbReference>
<dbReference type="InterPro" id="IPR018114">
    <property type="entry name" value="TRYPSIN_HIS"/>
</dbReference>